<organism evidence="1 2">
    <name type="scientific">Aspergillus cristatus</name>
    <name type="common">Chinese Fuzhuan brick tea-fermentation fungus</name>
    <name type="synonym">Eurotium cristatum</name>
    <dbReference type="NCBI Taxonomy" id="573508"/>
    <lineage>
        <taxon>Eukaryota</taxon>
        <taxon>Fungi</taxon>
        <taxon>Dikarya</taxon>
        <taxon>Ascomycota</taxon>
        <taxon>Pezizomycotina</taxon>
        <taxon>Eurotiomycetes</taxon>
        <taxon>Eurotiomycetidae</taxon>
        <taxon>Eurotiales</taxon>
        <taxon>Aspergillaceae</taxon>
        <taxon>Aspergillus</taxon>
        <taxon>Aspergillus subgen. Aspergillus</taxon>
    </lineage>
</organism>
<name>A0A1E3BJL5_ASPCR</name>
<evidence type="ECO:0000313" key="1">
    <source>
        <dbReference type="EMBL" id="ODM21172.1"/>
    </source>
</evidence>
<dbReference type="InterPro" id="IPR021276">
    <property type="entry name" value="DUF2855"/>
</dbReference>
<accession>A0A1E3BJL5</accession>
<dbReference type="AlphaFoldDB" id="A0A1E3BJL5"/>
<comment type="caution">
    <text evidence="1">The sequence shown here is derived from an EMBL/GenBank/DDBJ whole genome shotgun (WGS) entry which is preliminary data.</text>
</comment>
<reference evidence="1 2" key="1">
    <citation type="journal article" date="2016" name="BMC Genomics">
        <title>Comparative genomic and transcriptomic analyses of the Fuzhuan brick tea-fermentation fungus Aspergillus cristatus.</title>
        <authorList>
            <person name="Ge Y."/>
            <person name="Wang Y."/>
            <person name="Liu Y."/>
            <person name="Tan Y."/>
            <person name="Ren X."/>
            <person name="Zhang X."/>
            <person name="Hyde K.D."/>
            <person name="Liu Y."/>
            <person name="Liu Z."/>
        </authorList>
    </citation>
    <scope>NUCLEOTIDE SEQUENCE [LARGE SCALE GENOMIC DNA]</scope>
    <source>
        <strain evidence="1 2">GZAAS20.1005</strain>
    </source>
</reference>
<gene>
    <name evidence="1" type="ORF">SI65_04225</name>
</gene>
<dbReference type="VEuPathDB" id="FungiDB:SI65_04225"/>
<proteinExistence type="predicted"/>
<dbReference type="STRING" id="573508.A0A1E3BJL5"/>
<dbReference type="Pfam" id="PF11017">
    <property type="entry name" value="DUF2855"/>
    <property type="match status" value="2"/>
</dbReference>
<dbReference type="EMBL" id="JXNT01000003">
    <property type="protein sequence ID" value="ODM21172.1"/>
    <property type="molecule type" value="Genomic_DNA"/>
</dbReference>
<dbReference type="OrthoDB" id="192702at2759"/>
<dbReference type="Proteomes" id="UP000094569">
    <property type="component" value="Unassembled WGS sequence"/>
</dbReference>
<sequence>MEFHVVSKSNNRTHATFSVDASVYPGHKQLVSDCVRVQPVVISLTSNNLSYARLGEMFRWWDVYPIPKAAPEPYSGNTQWGIVPAWGFGIVLESNLILQASEPDGHWVEVSKHREQVMSMYNQYQVKGHHELSSDTTSFTFPEEQLSQMAWFSLFGAIWQTGYLLNRHTFTSDPEIYPPIGPLGKKVPWTKDNADLSQAVLVSLSASGKTARGFAWQVLTKRAHGSGPLAFLQVTQAPDAIRDVAARHAQVPFGAFDYSQLDGAVDLTAEFKPQKIMLVDTMP</sequence>
<keyword evidence="2" id="KW-1185">Reference proteome</keyword>
<protein>
    <submittedName>
        <fullName evidence="1">Uncharacterized protein</fullName>
    </submittedName>
</protein>
<evidence type="ECO:0000313" key="2">
    <source>
        <dbReference type="Proteomes" id="UP000094569"/>
    </source>
</evidence>